<dbReference type="PANTHER" id="PTHR23501">
    <property type="entry name" value="MAJOR FACILITATOR SUPERFAMILY"/>
    <property type="match status" value="1"/>
</dbReference>
<dbReference type="InterPro" id="IPR005829">
    <property type="entry name" value="Sugar_transporter_CS"/>
</dbReference>
<sequence>MDLNKDAVHRQDDVESGYDAKIRDDDVVIHNDTFAIKREALGTDLPPNYWRSPGFIGTVAALCFGNISNYLSFVLPANSLALINETLGPSNNISWVSLAYTLGLAVGFLIVGRMSDIFGRRWFFIGGNFLALLCGVMGAVAKDINTLIGGNILGGLAGAVQISFTVAISELVPNKHRPLWVVGIFASSFQFAAFGPVIAQALVANTVLGWRINYYINITVAGMAVVLFVLFYHPPNFNLLHQNRSKMQQLKRQDGVGLVLFTGGLILFIMGLSWGGTSYPWNSAHVVATIVVGFLCLVAFVAYEAFVHRGDPLLPLHLFKTKGYLAMVLTAMVGSCVYYSMNILWPSQIAYLFGGSPVHKGWLACVVGGSCLVGQIVGAILCQYIKQSRYILIGGCVLLLSFSAAMVTIEPGQEAKGVGLMFMACFSVGVVEICSLALAPLALPSEDIGAATGALGSIRSGGAAVATAIYVAILNNKLKVYIPQYVTPAATGAGLPESSLPDLYSALTTGVLTAVPGITPAIEAAVGAANAIAAAQAFRYVWYAVIAFCCLALGAACLTVNYGEHLTDTVERKLHGKTVHVGANHEPPEKV</sequence>
<keyword evidence="2" id="KW-0813">Transport</keyword>
<dbReference type="EMBL" id="NAJO01000048">
    <property type="protein sequence ID" value="OQN98114.1"/>
    <property type="molecule type" value="Genomic_DNA"/>
</dbReference>
<feature type="transmembrane region" description="Helical" evidence="6">
    <location>
        <begin position="214"/>
        <end position="234"/>
    </location>
</feature>
<dbReference type="PROSITE" id="PS00216">
    <property type="entry name" value="SUGAR_TRANSPORT_1"/>
    <property type="match status" value="1"/>
</dbReference>
<dbReference type="InterPro" id="IPR036259">
    <property type="entry name" value="MFS_trans_sf"/>
</dbReference>
<evidence type="ECO:0000313" key="8">
    <source>
        <dbReference type="EMBL" id="OQN98114.1"/>
    </source>
</evidence>
<dbReference type="Pfam" id="PF06609">
    <property type="entry name" value="TRI12"/>
    <property type="match status" value="1"/>
</dbReference>
<evidence type="ECO:0000313" key="9">
    <source>
        <dbReference type="Proteomes" id="UP000192596"/>
    </source>
</evidence>
<dbReference type="InParanoid" id="A0A1V8SG33"/>
<feature type="transmembrane region" description="Helical" evidence="6">
    <location>
        <begin position="324"/>
        <end position="341"/>
    </location>
</feature>
<keyword evidence="3 6" id="KW-0812">Transmembrane</keyword>
<feature type="transmembrane region" description="Helical" evidence="6">
    <location>
        <begin position="389"/>
        <end position="409"/>
    </location>
</feature>
<feature type="transmembrane region" description="Helical" evidence="6">
    <location>
        <begin position="281"/>
        <end position="303"/>
    </location>
</feature>
<name>A0A1V8SG33_9PEZI</name>
<dbReference type="InterPro" id="IPR020846">
    <property type="entry name" value="MFS_dom"/>
</dbReference>
<dbReference type="GO" id="GO:0005886">
    <property type="term" value="C:plasma membrane"/>
    <property type="evidence" value="ECO:0007669"/>
    <property type="project" value="TreeGrafter"/>
</dbReference>
<dbReference type="OrthoDB" id="4161376at2759"/>
<feature type="transmembrane region" description="Helical" evidence="6">
    <location>
        <begin position="123"/>
        <end position="141"/>
    </location>
</feature>
<dbReference type="PROSITE" id="PS50850">
    <property type="entry name" value="MFS"/>
    <property type="match status" value="1"/>
</dbReference>
<feature type="transmembrane region" description="Helical" evidence="6">
    <location>
        <begin position="540"/>
        <end position="563"/>
    </location>
</feature>
<comment type="caution">
    <text evidence="8">The sequence shown here is derived from an EMBL/GenBank/DDBJ whole genome shotgun (WGS) entry which is preliminary data.</text>
</comment>
<protein>
    <recommendedName>
        <fullName evidence="7">Major facilitator superfamily (MFS) profile domain-containing protein</fullName>
    </recommendedName>
</protein>
<keyword evidence="5 6" id="KW-0472">Membrane</keyword>
<evidence type="ECO:0000256" key="5">
    <source>
        <dbReference type="ARBA" id="ARBA00023136"/>
    </source>
</evidence>
<accession>A0A1V8SG33</accession>
<feature type="transmembrane region" description="Helical" evidence="6">
    <location>
        <begin position="361"/>
        <end position="382"/>
    </location>
</feature>
<gene>
    <name evidence="8" type="ORF">B0A48_15946</name>
</gene>
<feature type="transmembrane region" description="Helical" evidence="6">
    <location>
        <begin position="255"/>
        <end position="275"/>
    </location>
</feature>
<feature type="transmembrane region" description="Helical" evidence="6">
    <location>
        <begin position="450"/>
        <end position="473"/>
    </location>
</feature>
<keyword evidence="4 6" id="KW-1133">Transmembrane helix</keyword>
<evidence type="ECO:0000256" key="2">
    <source>
        <dbReference type="ARBA" id="ARBA00022448"/>
    </source>
</evidence>
<dbReference type="Proteomes" id="UP000192596">
    <property type="component" value="Unassembled WGS sequence"/>
</dbReference>
<dbReference type="AlphaFoldDB" id="A0A1V8SG33"/>
<feature type="transmembrane region" description="Helical" evidence="6">
    <location>
        <begin position="147"/>
        <end position="167"/>
    </location>
</feature>
<organism evidence="8 9">
    <name type="scientific">Cryoendolithus antarcticus</name>
    <dbReference type="NCBI Taxonomy" id="1507870"/>
    <lineage>
        <taxon>Eukaryota</taxon>
        <taxon>Fungi</taxon>
        <taxon>Dikarya</taxon>
        <taxon>Ascomycota</taxon>
        <taxon>Pezizomycotina</taxon>
        <taxon>Dothideomycetes</taxon>
        <taxon>Dothideomycetidae</taxon>
        <taxon>Cladosporiales</taxon>
        <taxon>Cladosporiaceae</taxon>
        <taxon>Cryoendolithus</taxon>
    </lineage>
</organism>
<feature type="transmembrane region" description="Helical" evidence="6">
    <location>
        <begin position="93"/>
        <end position="111"/>
    </location>
</feature>
<dbReference type="CDD" id="cd06179">
    <property type="entry name" value="MFS_TRI12_like"/>
    <property type="match status" value="1"/>
</dbReference>
<reference evidence="9" key="1">
    <citation type="submission" date="2017-03" db="EMBL/GenBank/DDBJ databases">
        <title>Genomes of endolithic fungi from Antarctica.</title>
        <authorList>
            <person name="Coleine C."/>
            <person name="Masonjones S."/>
            <person name="Stajich J.E."/>
        </authorList>
    </citation>
    <scope>NUCLEOTIDE SEQUENCE [LARGE SCALE GENOMIC DNA]</scope>
    <source>
        <strain evidence="9">CCFEE 5527</strain>
    </source>
</reference>
<proteinExistence type="predicted"/>
<evidence type="ECO:0000256" key="3">
    <source>
        <dbReference type="ARBA" id="ARBA00022692"/>
    </source>
</evidence>
<feature type="transmembrane region" description="Helical" evidence="6">
    <location>
        <begin position="55"/>
        <end position="73"/>
    </location>
</feature>
<dbReference type="InterPro" id="IPR053791">
    <property type="entry name" value="MFS_Tri12-like"/>
</dbReference>
<dbReference type="Gene3D" id="1.20.1250.20">
    <property type="entry name" value="MFS general substrate transporter like domains"/>
    <property type="match status" value="1"/>
</dbReference>
<dbReference type="InterPro" id="IPR010573">
    <property type="entry name" value="MFS_Str1/Tri12-like"/>
</dbReference>
<feature type="transmembrane region" description="Helical" evidence="6">
    <location>
        <begin position="421"/>
        <end position="443"/>
    </location>
</feature>
<feature type="transmembrane region" description="Helical" evidence="6">
    <location>
        <begin position="179"/>
        <end position="202"/>
    </location>
</feature>
<comment type="subcellular location">
    <subcellularLocation>
        <location evidence="1">Membrane</location>
        <topology evidence="1">Multi-pass membrane protein</topology>
    </subcellularLocation>
</comment>
<keyword evidence="9" id="KW-1185">Reference proteome</keyword>
<evidence type="ECO:0000256" key="6">
    <source>
        <dbReference type="SAM" id="Phobius"/>
    </source>
</evidence>
<evidence type="ECO:0000259" key="7">
    <source>
        <dbReference type="PROSITE" id="PS50850"/>
    </source>
</evidence>
<evidence type="ECO:0000256" key="4">
    <source>
        <dbReference type="ARBA" id="ARBA00022989"/>
    </source>
</evidence>
<dbReference type="PANTHER" id="PTHR23501:SF109">
    <property type="entry name" value="MAJOR FACILITATOR SUPERFAMILY (MFS) PROFILE DOMAIN-CONTAINING PROTEIN-RELATED"/>
    <property type="match status" value="1"/>
</dbReference>
<feature type="domain" description="Major facilitator superfamily (MFS) profile" evidence="7">
    <location>
        <begin position="58"/>
        <end position="525"/>
    </location>
</feature>
<dbReference type="GO" id="GO:0022857">
    <property type="term" value="F:transmembrane transporter activity"/>
    <property type="evidence" value="ECO:0007669"/>
    <property type="project" value="InterPro"/>
</dbReference>
<evidence type="ECO:0000256" key="1">
    <source>
        <dbReference type="ARBA" id="ARBA00004141"/>
    </source>
</evidence>
<dbReference type="SUPFAM" id="SSF103473">
    <property type="entry name" value="MFS general substrate transporter"/>
    <property type="match status" value="1"/>
</dbReference>